<dbReference type="Proteomes" id="UP000255529">
    <property type="component" value="Unassembled WGS sequence"/>
</dbReference>
<name>A0A2X2GSP4_9GAMM</name>
<reference evidence="1 2" key="1">
    <citation type="submission" date="2018-06" db="EMBL/GenBank/DDBJ databases">
        <authorList>
            <consortium name="Pathogen Informatics"/>
            <person name="Doyle S."/>
        </authorList>
    </citation>
    <scope>NUCLEOTIDE SEQUENCE [LARGE SCALE GENOMIC DNA]</scope>
    <source>
        <strain evidence="1 2">NCTC11544</strain>
    </source>
</reference>
<dbReference type="InterPro" id="IPR009241">
    <property type="entry name" value="HigB-like"/>
</dbReference>
<proteinExistence type="predicted"/>
<organism evidence="1 2">
    <name type="scientific">Serratia quinivorans</name>
    <dbReference type="NCBI Taxonomy" id="137545"/>
    <lineage>
        <taxon>Bacteria</taxon>
        <taxon>Pseudomonadati</taxon>
        <taxon>Pseudomonadota</taxon>
        <taxon>Gammaproteobacteria</taxon>
        <taxon>Enterobacterales</taxon>
        <taxon>Yersiniaceae</taxon>
        <taxon>Serratia</taxon>
    </lineage>
</organism>
<evidence type="ECO:0000313" key="2">
    <source>
        <dbReference type="Proteomes" id="UP000255529"/>
    </source>
</evidence>
<gene>
    <name evidence="1" type="ORF">NCTC11544_02853</name>
</gene>
<dbReference type="AlphaFoldDB" id="A0A2X2GSP4"/>
<accession>A0A2X2GSP4</accession>
<evidence type="ECO:0000313" key="1">
    <source>
        <dbReference type="EMBL" id="SUI66641.1"/>
    </source>
</evidence>
<sequence>MDDESEKAIDWRGSSLVDLLAFPTDARKAAGFELSKVQRGVEPGSWKPMSGCGAGVCEIRLYALAGAFRVIYVAKFKEVIYVLHSFQKKTAKTSRHDIQIIKTRYDAVIEERGKKK</sequence>
<dbReference type="Pfam" id="PF05973">
    <property type="entry name" value="Gp49"/>
    <property type="match status" value="1"/>
</dbReference>
<dbReference type="EMBL" id="UGYN01000002">
    <property type="protein sequence ID" value="SUI66641.1"/>
    <property type="molecule type" value="Genomic_DNA"/>
</dbReference>
<protein>
    <submittedName>
        <fullName evidence="1">Phage-related protein</fullName>
    </submittedName>
</protein>
<dbReference type="RefSeq" id="WP_012147081.1">
    <property type="nucleotide sequence ID" value="NZ_CAMIRW010000002.1"/>
</dbReference>
<dbReference type="GeneID" id="74952694"/>